<keyword evidence="8 11" id="KW-1133">Transmembrane helix</keyword>
<evidence type="ECO:0000313" key="15">
    <source>
        <dbReference type="Proteomes" id="UP001061298"/>
    </source>
</evidence>
<dbReference type="InterPro" id="IPR003594">
    <property type="entry name" value="HATPase_dom"/>
</dbReference>
<dbReference type="EMBL" id="CP106793">
    <property type="protein sequence ID" value="UXY23975.1"/>
    <property type="molecule type" value="Genomic_DNA"/>
</dbReference>
<feature type="domain" description="Histidine kinase/HSP90-like ATPase" evidence="13">
    <location>
        <begin position="404"/>
        <end position="494"/>
    </location>
</feature>
<dbReference type="InterPro" id="IPR036890">
    <property type="entry name" value="HATPase_C_sf"/>
</dbReference>
<comment type="subcellular location">
    <subcellularLocation>
        <location evidence="1">Membrane</location>
        <topology evidence="1">Multi-pass membrane protein</topology>
    </subcellularLocation>
</comment>
<keyword evidence="9" id="KW-0902">Two-component regulatory system</keyword>
<dbReference type="Proteomes" id="UP001061298">
    <property type="component" value="Chromosome"/>
</dbReference>
<keyword evidence="5" id="KW-0547">Nucleotide-binding</keyword>
<dbReference type="InterPro" id="IPR003018">
    <property type="entry name" value="GAF"/>
</dbReference>
<dbReference type="SUPFAM" id="SSF55781">
    <property type="entry name" value="GAF domain-like"/>
    <property type="match status" value="1"/>
</dbReference>
<evidence type="ECO:0000256" key="10">
    <source>
        <dbReference type="ARBA" id="ARBA00023136"/>
    </source>
</evidence>
<protein>
    <submittedName>
        <fullName evidence="14">Sensor histidine kinase</fullName>
    </submittedName>
</protein>
<evidence type="ECO:0000313" key="14">
    <source>
        <dbReference type="EMBL" id="UXY23975.1"/>
    </source>
</evidence>
<name>A0ABY6EB95_9ACTN</name>
<feature type="transmembrane region" description="Helical" evidence="11">
    <location>
        <begin position="94"/>
        <end position="113"/>
    </location>
</feature>
<dbReference type="InterPro" id="IPR011712">
    <property type="entry name" value="Sig_transdc_His_kin_sub3_dim/P"/>
</dbReference>
<keyword evidence="7" id="KW-0067">ATP-binding</keyword>
<dbReference type="Gene3D" id="1.20.120.620">
    <property type="entry name" value="Backbone structure of the membrane domain of e. Coli histidine kinase receptor kdpd"/>
    <property type="match status" value="1"/>
</dbReference>
<dbReference type="CDD" id="cd16917">
    <property type="entry name" value="HATPase_UhpB-NarQ-NarX-like"/>
    <property type="match status" value="1"/>
</dbReference>
<keyword evidence="15" id="KW-1185">Reference proteome</keyword>
<keyword evidence="6 14" id="KW-0418">Kinase</keyword>
<sequence length="507" mass="54056">MARRRVRLPTRRWLNGLLASLAMVAATTGIIALLGRHIAPLHLLVLYLLAVLPVAVVWGTWLALLTSVLSVLAYAYLFVPPFHSFEIADSESGVALGVFLLTAAVVGELAARLRRAALASARLTEEQSALRQVATLVARSAPASAVFEAVTREVGLLCGADLARMERYETDGTVTGVAAWSRTRGPDPLTVGTRFDLNGLSIAREVRHTGGAARIRNFADAPGAIAQEARAVGIRSSVGCPIKVAGRLWGVIAASRRSEEPFPANTELQITRFTELVATAVENAEARAELTASRARIVNAADETRRRIERDLHDGVQQRLVSVVLLLGAAQTKVPPELDELRTRLGHVTTELTEALDELREMARGIHPSVLARGGLAPALKALARRSSLPVDLVVHTETRIPMRIQVSAYYVVCEALTNAAKHAQASAVRVVIEAADGVLGLCVHDDGVGGADFVRGTGLVGLKDRVEALGGRISVESPHGVGTTLRAEFPLTEADRDSVKPAEVGD</sequence>
<keyword evidence="2" id="KW-0597">Phosphoprotein</keyword>
<evidence type="ECO:0000256" key="3">
    <source>
        <dbReference type="ARBA" id="ARBA00022679"/>
    </source>
</evidence>
<proteinExistence type="predicted"/>
<dbReference type="SMART" id="SM00065">
    <property type="entry name" value="GAF"/>
    <property type="match status" value="1"/>
</dbReference>
<evidence type="ECO:0000259" key="13">
    <source>
        <dbReference type="SMART" id="SM00387"/>
    </source>
</evidence>
<dbReference type="InterPro" id="IPR038318">
    <property type="entry name" value="KdpD_sf"/>
</dbReference>
<dbReference type="Gene3D" id="1.20.5.1930">
    <property type="match status" value="1"/>
</dbReference>
<evidence type="ECO:0000256" key="8">
    <source>
        <dbReference type="ARBA" id="ARBA00022989"/>
    </source>
</evidence>
<dbReference type="InterPro" id="IPR050482">
    <property type="entry name" value="Sensor_HK_TwoCompSys"/>
</dbReference>
<evidence type="ECO:0000256" key="4">
    <source>
        <dbReference type="ARBA" id="ARBA00022692"/>
    </source>
</evidence>
<organism evidence="14 15">
    <name type="scientific">Streptomyces cynarae</name>
    <dbReference type="NCBI Taxonomy" id="2981134"/>
    <lineage>
        <taxon>Bacteria</taxon>
        <taxon>Bacillati</taxon>
        <taxon>Actinomycetota</taxon>
        <taxon>Actinomycetes</taxon>
        <taxon>Kitasatosporales</taxon>
        <taxon>Streptomycetaceae</taxon>
        <taxon>Streptomyces</taxon>
    </lineage>
</organism>
<keyword evidence="10 11" id="KW-0472">Membrane</keyword>
<evidence type="ECO:0000256" key="6">
    <source>
        <dbReference type="ARBA" id="ARBA00022777"/>
    </source>
</evidence>
<dbReference type="PANTHER" id="PTHR24421">
    <property type="entry name" value="NITRATE/NITRITE SENSOR PROTEIN NARX-RELATED"/>
    <property type="match status" value="1"/>
</dbReference>
<keyword evidence="4 11" id="KW-0812">Transmembrane</keyword>
<dbReference type="Pfam" id="PF02518">
    <property type="entry name" value="HATPase_c"/>
    <property type="match status" value="1"/>
</dbReference>
<dbReference type="SMART" id="SM00387">
    <property type="entry name" value="HATPase_c"/>
    <property type="match status" value="1"/>
</dbReference>
<evidence type="ECO:0000256" key="5">
    <source>
        <dbReference type="ARBA" id="ARBA00022741"/>
    </source>
</evidence>
<dbReference type="Pfam" id="PF01590">
    <property type="entry name" value="GAF"/>
    <property type="match status" value="1"/>
</dbReference>
<feature type="transmembrane region" description="Helical" evidence="11">
    <location>
        <begin position="13"/>
        <end position="34"/>
    </location>
</feature>
<dbReference type="Gene3D" id="3.30.565.10">
    <property type="entry name" value="Histidine kinase-like ATPase, C-terminal domain"/>
    <property type="match status" value="1"/>
</dbReference>
<keyword evidence="3" id="KW-0808">Transferase</keyword>
<dbReference type="InterPro" id="IPR029016">
    <property type="entry name" value="GAF-like_dom_sf"/>
</dbReference>
<dbReference type="SUPFAM" id="SSF55874">
    <property type="entry name" value="ATPase domain of HSP90 chaperone/DNA topoisomerase II/histidine kinase"/>
    <property type="match status" value="1"/>
</dbReference>
<feature type="transmembrane region" description="Helical" evidence="11">
    <location>
        <begin position="46"/>
        <end position="74"/>
    </location>
</feature>
<feature type="domain" description="GAF" evidence="12">
    <location>
        <begin position="142"/>
        <end position="291"/>
    </location>
</feature>
<evidence type="ECO:0000256" key="2">
    <source>
        <dbReference type="ARBA" id="ARBA00022553"/>
    </source>
</evidence>
<accession>A0ABY6EB95</accession>
<reference evidence="14" key="1">
    <citation type="submission" date="2022-10" db="EMBL/GenBank/DDBJ databases">
        <authorList>
            <person name="Mo P."/>
        </authorList>
    </citation>
    <scope>NUCLEOTIDE SEQUENCE</scope>
    <source>
        <strain evidence="14">HUAS 13-4</strain>
    </source>
</reference>
<evidence type="ECO:0000256" key="9">
    <source>
        <dbReference type="ARBA" id="ARBA00023012"/>
    </source>
</evidence>
<evidence type="ECO:0000256" key="1">
    <source>
        <dbReference type="ARBA" id="ARBA00004141"/>
    </source>
</evidence>
<dbReference type="Gene3D" id="3.30.450.40">
    <property type="match status" value="1"/>
</dbReference>
<dbReference type="Pfam" id="PF13493">
    <property type="entry name" value="DUF4118"/>
    <property type="match status" value="1"/>
</dbReference>
<dbReference type="RefSeq" id="WP_263234209.1">
    <property type="nucleotide sequence ID" value="NZ_CP106793.1"/>
</dbReference>
<dbReference type="GO" id="GO:0016301">
    <property type="term" value="F:kinase activity"/>
    <property type="evidence" value="ECO:0007669"/>
    <property type="project" value="UniProtKB-KW"/>
</dbReference>
<evidence type="ECO:0000259" key="12">
    <source>
        <dbReference type="SMART" id="SM00065"/>
    </source>
</evidence>
<evidence type="ECO:0000256" key="11">
    <source>
        <dbReference type="SAM" id="Phobius"/>
    </source>
</evidence>
<dbReference type="InterPro" id="IPR025201">
    <property type="entry name" value="KdpD_TM"/>
</dbReference>
<dbReference type="Pfam" id="PF07730">
    <property type="entry name" value="HisKA_3"/>
    <property type="match status" value="1"/>
</dbReference>
<gene>
    <name evidence="14" type="ORF">N8I84_38690</name>
</gene>
<evidence type="ECO:0000256" key="7">
    <source>
        <dbReference type="ARBA" id="ARBA00022840"/>
    </source>
</evidence>